<dbReference type="SUPFAM" id="SSF46785">
    <property type="entry name" value="Winged helix' DNA-binding domain"/>
    <property type="match status" value="1"/>
</dbReference>
<dbReference type="Proteomes" id="UP000887575">
    <property type="component" value="Unassembled WGS sequence"/>
</dbReference>
<organism evidence="15 16">
    <name type="scientific">Mesorhabditis belari</name>
    <dbReference type="NCBI Taxonomy" id="2138241"/>
    <lineage>
        <taxon>Eukaryota</taxon>
        <taxon>Metazoa</taxon>
        <taxon>Ecdysozoa</taxon>
        <taxon>Nematoda</taxon>
        <taxon>Chromadorea</taxon>
        <taxon>Rhabditida</taxon>
        <taxon>Rhabditina</taxon>
        <taxon>Rhabditomorpha</taxon>
        <taxon>Rhabditoidea</taxon>
        <taxon>Rhabditidae</taxon>
        <taxon>Mesorhabditinae</taxon>
        <taxon>Mesorhabditis</taxon>
    </lineage>
</organism>
<evidence type="ECO:0000259" key="14">
    <source>
        <dbReference type="SMART" id="SM01372"/>
    </source>
</evidence>
<dbReference type="Gene3D" id="1.10.10.10">
    <property type="entry name" value="Winged helix-like DNA-binding domain superfamily/Winged helix DNA-binding domain"/>
    <property type="match status" value="1"/>
</dbReference>
<keyword evidence="6 12" id="KW-0805">Transcription regulation</keyword>
<dbReference type="Pfam" id="PF02319">
    <property type="entry name" value="WHD_E2F_TDP"/>
    <property type="match status" value="1"/>
</dbReference>
<dbReference type="GO" id="GO:0000977">
    <property type="term" value="F:RNA polymerase II transcription regulatory region sequence-specific DNA binding"/>
    <property type="evidence" value="ECO:0007669"/>
    <property type="project" value="TreeGrafter"/>
</dbReference>
<dbReference type="SMART" id="SM01372">
    <property type="entry name" value="E2F_TDP"/>
    <property type="match status" value="1"/>
</dbReference>
<dbReference type="InterPro" id="IPR037241">
    <property type="entry name" value="E2F-DP_heterodim"/>
</dbReference>
<accession>A0AAF3E9D4</accession>
<dbReference type="Pfam" id="PF08781">
    <property type="entry name" value="DP"/>
    <property type="match status" value="1"/>
</dbReference>
<dbReference type="Gene3D" id="1.20.140.80">
    <property type="entry name" value="Transcription factor DP"/>
    <property type="match status" value="1"/>
</dbReference>
<dbReference type="InterPro" id="IPR003316">
    <property type="entry name" value="E2F_WHTH_DNA-bd_dom"/>
</dbReference>
<proteinExistence type="inferred from homology"/>
<keyword evidence="9" id="KW-0009">Actin-binding</keyword>
<keyword evidence="11 12" id="KW-0539">Nucleus</keyword>
<dbReference type="SMART" id="SM01138">
    <property type="entry name" value="DP"/>
    <property type="match status" value="1"/>
</dbReference>
<dbReference type="CDD" id="cd14458">
    <property type="entry name" value="DP_DD"/>
    <property type="match status" value="1"/>
</dbReference>
<dbReference type="FunFam" id="1.10.10.10:FF:000360">
    <property type="entry name" value="Transcription factor Dp-1, a"/>
    <property type="match status" value="1"/>
</dbReference>
<dbReference type="GO" id="GO:0000981">
    <property type="term" value="F:DNA-binding transcription factor activity, RNA polymerase II-specific"/>
    <property type="evidence" value="ECO:0007669"/>
    <property type="project" value="TreeGrafter"/>
</dbReference>
<dbReference type="InterPro" id="IPR007204">
    <property type="entry name" value="ARPC3"/>
</dbReference>
<comment type="subcellular location">
    <subcellularLocation>
        <location evidence="2">Cytoplasm</location>
        <location evidence="2">Cytoskeleton</location>
    </subcellularLocation>
    <subcellularLocation>
        <location evidence="1 12">Nucleus</location>
    </subcellularLocation>
</comment>
<dbReference type="GO" id="GO:0030833">
    <property type="term" value="P:regulation of actin filament polymerization"/>
    <property type="evidence" value="ECO:0007669"/>
    <property type="project" value="InterPro"/>
</dbReference>
<evidence type="ECO:0000259" key="13">
    <source>
        <dbReference type="SMART" id="SM01138"/>
    </source>
</evidence>
<dbReference type="Gene3D" id="1.10.1760.10">
    <property type="entry name" value="Actin-related protein 2/3 complex subunit 3"/>
    <property type="match status" value="1"/>
</dbReference>
<dbReference type="InterPro" id="IPR014889">
    <property type="entry name" value="Transc_factor_DP_C"/>
</dbReference>
<evidence type="ECO:0000256" key="10">
    <source>
        <dbReference type="ARBA" id="ARBA00023212"/>
    </source>
</evidence>
<feature type="domain" description="E2F/DP family winged-helix DNA-binding" evidence="14">
    <location>
        <begin position="101"/>
        <end position="183"/>
    </location>
</feature>
<dbReference type="InterPro" id="IPR036390">
    <property type="entry name" value="WH_DNA-bd_sf"/>
</dbReference>
<feature type="domain" description="Transcription factor DP C-terminal" evidence="13">
    <location>
        <begin position="201"/>
        <end position="331"/>
    </location>
</feature>
<dbReference type="GO" id="GO:0003779">
    <property type="term" value="F:actin binding"/>
    <property type="evidence" value="ECO:0007669"/>
    <property type="project" value="UniProtKB-KW"/>
</dbReference>
<evidence type="ECO:0000256" key="4">
    <source>
        <dbReference type="ARBA" id="ARBA00010940"/>
    </source>
</evidence>
<dbReference type="GO" id="GO:0051726">
    <property type="term" value="P:regulation of cell cycle"/>
    <property type="evidence" value="ECO:0007669"/>
    <property type="project" value="InterPro"/>
</dbReference>
<dbReference type="PANTHER" id="PTHR12548:SF9">
    <property type="entry name" value="TRANSCRIPTION FACTOR DP"/>
    <property type="match status" value="1"/>
</dbReference>
<sequence length="345" mass="39192">MLALSTQLPIPGEAAFPLNSMYKAPKSKMEEEQMRGYLQQLRQELGQRLCELAFPDPAAKPTKPEGANDFEYDGDCGDRDGFDFGFGDSRKGRGRVAIDRDGSKSLRFFSHRVCDKVKQKRQTTYNEVAEELVQEYFDSMPPQSADKQQHDVKNIRRRVYDALNVLIALNIVAKEKKTIHWVGPATEADEDLDDEMIDDDNEAIERKEARIRELLGELVGFKSLVEKNRNDEQKLGRPHEDAITYMPFVVIGTDKNTYVNCSISHDKSELLCDFNETYQVTEDQKVLEQLGHTYGVQTGVVEASNIMRVRSLVPKGLRHYLPSLPEGAADVQQGELQPFYAGFDY</sequence>
<dbReference type="SUPFAM" id="SSF144074">
    <property type="entry name" value="E2F-DP heterodimerization region"/>
    <property type="match status" value="1"/>
</dbReference>
<evidence type="ECO:0000256" key="11">
    <source>
        <dbReference type="ARBA" id="ARBA00023242"/>
    </source>
</evidence>
<evidence type="ECO:0000313" key="16">
    <source>
        <dbReference type="WBParaSite" id="MBELARI_LOCUS10526"/>
    </source>
</evidence>
<keyword evidence="10" id="KW-0206">Cytoskeleton</keyword>
<protein>
    <recommendedName>
        <fullName evidence="17">Transcription factor</fullName>
    </recommendedName>
</protein>
<dbReference type="InterPro" id="IPR038168">
    <property type="entry name" value="TF_DP_C_sf"/>
</dbReference>
<dbReference type="InterPro" id="IPR015648">
    <property type="entry name" value="Transcrpt_fac_DP"/>
</dbReference>
<evidence type="ECO:0000256" key="6">
    <source>
        <dbReference type="ARBA" id="ARBA00023015"/>
    </source>
</evidence>
<dbReference type="InterPro" id="IPR036753">
    <property type="entry name" value="ARPC3_sf"/>
</dbReference>
<dbReference type="GO" id="GO:0005885">
    <property type="term" value="C:Arp2/3 protein complex"/>
    <property type="evidence" value="ECO:0007669"/>
    <property type="project" value="InterPro"/>
</dbReference>
<evidence type="ECO:0000256" key="12">
    <source>
        <dbReference type="RuleBase" id="RU003796"/>
    </source>
</evidence>
<dbReference type="PANTHER" id="PTHR12548">
    <property type="entry name" value="TRANSCRIPTION FACTOR DP"/>
    <property type="match status" value="1"/>
</dbReference>
<evidence type="ECO:0000256" key="3">
    <source>
        <dbReference type="ARBA" id="ARBA00010856"/>
    </source>
</evidence>
<comment type="similarity">
    <text evidence="4 12">Belongs to the E2F/DP family.</text>
</comment>
<keyword evidence="7 12" id="KW-0238">DNA-binding</keyword>
<comment type="similarity">
    <text evidence="3">Belongs to the ARPC3 family.</text>
</comment>
<reference evidence="16" key="1">
    <citation type="submission" date="2024-02" db="UniProtKB">
        <authorList>
            <consortium name="WormBaseParasite"/>
        </authorList>
    </citation>
    <scope>IDENTIFICATION</scope>
</reference>
<evidence type="ECO:0000256" key="1">
    <source>
        <dbReference type="ARBA" id="ARBA00004123"/>
    </source>
</evidence>
<keyword evidence="5" id="KW-0963">Cytoplasm</keyword>
<evidence type="ECO:0000256" key="5">
    <source>
        <dbReference type="ARBA" id="ARBA00022490"/>
    </source>
</evidence>
<dbReference type="GO" id="GO:0034314">
    <property type="term" value="P:Arp2/3 complex-mediated actin nucleation"/>
    <property type="evidence" value="ECO:0007669"/>
    <property type="project" value="InterPro"/>
</dbReference>
<keyword evidence="15" id="KW-1185">Reference proteome</keyword>
<dbReference type="InterPro" id="IPR036388">
    <property type="entry name" value="WH-like_DNA-bd_sf"/>
</dbReference>
<evidence type="ECO:0000256" key="9">
    <source>
        <dbReference type="ARBA" id="ARBA00023203"/>
    </source>
</evidence>
<evidence type="ECO:0000256" key="8">
    <source>
        <dbReference type="ARBA" id="ARBA00023163"/>
    </source>
</evidence>
<dbReference type="WBParaSite" id="MBELARI_LOCUS10526">
    <property type="protein sequence ID" value="MBELARI_LOCUS10526"/>
    <property type="gene ID" value="MBELARI_LOCUS10526"/>
</dbReference>
<evidence type="ECO:0008006" key="17">
    <source>
        <dbReference type="Google" id="ProtNLM"/>
    </source>
</evidence>
<dbReference type="GO" id="GO:0005634">
    <property type="term" value="C:nucleus"/>
    <property type="evidence" value="ECO:0007669"/>
    <property type="project" value="UniProtKB-SubCell"/>
</dbReference>
<keyword evidence="8 12" id="KW-0804">Transcription</keyword>
<dbReference type="SUPFAM" id="SSF69060">
    <property type="entry name" value="Arp2/3 complex 21 kDa subunit ARPC3"/>
    <property type="match status" value="1"/>
</dbReference>
<evidence type="ECO:0000256" key="2">
    <source>
        <dbReference type="ARBA" id="ARBA00004245"/>
    </source>
</evidence>
<evidence type="ECO:0000256" key="7">
    <source>
        <dbReference type="ARBA" id="ARBA00023125"/>
    </source>
</evidence>
<name>A0AAF3E9D4_9BILA</name>
<dbReference type="Pfam" id="PF04062">
    <property type="entry name" value="P21-Arc"/>
    <property type="match status" value="1"/>
</dbReference>
<dbReference type="AlphaFoldDB" id="A0AAF3E9D4"/>
<dbReference type="GO" id="GO:0005667">
    <property type="term" value="C:transcription regulator complex"/>
    <property type="evidence" value="ECO:0007669"/>
    <property type="project" value="InterPro"/>
</dbReference>
<evidence type="ECO:0000313" key="15">
    <source>
        <dbReference type="Proteomes" id="UP000887575"/>
    </source>
</evidence>